<keyword evidence="3 6" id="KW-0812">Transmembrane</keyword>
<feature type="transmembrane region" description="Helical" evidence="6">
    <location>
        <begin position="136"/>
        <end position="158"/>
    </location>
</feature>
<reference evidence="7 8" key="1">
    <citation type="submission" date="2023-06" db="EMBL/GenBank/DDBJ databases">
        <title>Actinomycetospora Odt1-22.</title>
        <authorList>
            <person name="Supong K."/>
        </authorList>
    </citation>
    <scope>NUCLEOTIDE SEQUENCE [LARGE SCALE GENOMIC DNA]</scope>
    <source>
        <strain evidence="7 8">Odt1-22</strain>
    </source>
</reference>
<evidence type="ECO:0000256" key="5">
    <source>
        <dbReference type="ARBA" id="ARBA00023136"/>
    </source>
</evidence>
<feature type="transmembrane region" description="Helical" evidence="6">
    <location>
        <begin position="165"/>
        <end position="185"/>
    </location>
</feature>
<dbReference type="Pfam" id="PF09678">
    <property type="entry name" value="Caa3_CtaG"/>
    <property type="match status" value="1"/>
</dbReference>
<comment type="subcellular location">
    <subcellularLocation>
        <location evidence="1">Cell membrane</location>
        <topology evidence="1">Multi-pass membrane protein</topology>
    </subcellularLocation>
</comment>
<proteinExistence type="predicted"/>
<keyword evidence="4 6" id="KW-1133">Transmembrane helix</keyword>
<dbReference type="RefSeq" id="WP_286054886.1">
    <property type="nucleotide sequence ID" value="NZ_JASVWF010000004.1"/>
</dbReference>
<feature type="transmembrane region" description="Helical" evidence="6">
    <location>
        <begin position="433"/>
        <end position="453"/>
    </location>
</feature>
<feature type="transmembrane region" description="Helical" evidence="6">
    <location>
        <begin position="197"/>
        <end position="219"/>
    </location>
</feature>
<gene>
    <name evidence="7" type="ORF">QRT03_20515</name>
</gene>
<feature type="transmembrane region" description="Helical" evidence="6">
    <location>
        <begin position="340"/>
        <end position="357"/>
    </location>
</feature>
<name>A0ABT7MCG4_9PSEU</name>
<sequence length="597" mass="60982">MSGATEVSGVGRSLRPAVMLAPAAVAALVVVAGWAALRGAEPGVGFGMPDPPSSWMVVAAPVLRLVVTEVGGTCLGLLVSGRHATDRALSWTGVLAAAWAGAAFLGSVLLVVLQLGRGGLEVLGRPTVLLHAMVTFGEPAAMLLAAAIGAVVTVVVGLRESAPPVGVAALAAVGVLAPAVTGPTTRTGTGHDLVTDAAVFATLAGAVWLGVTVHGLIDGAGFPGAGCTQRAVTAGAVTLAATLLGAAVLVQGEWLASLHGRWAGLQVVLLGCALVLTLRRAGPAPVVATLLAAAAAGAAAVIEPPPALLLPATMQQMMVGFDVPERPSALGLAAPGRLDLLWAVVGVTLAVGYVLRWRRAGDRRRSRLVCWLAGCALLVVTTSSTLGALSMAVFSAHMAVHMVLAVLVPLFLVLGGPLTLVDRAPLDTPAVRVLTHPAVSLTVFVGSMLVLYNTPLFAAILPSHWAHQVLAAVVLVSGYAFLWPIVGVDPAPRPLPHVARLALLLASMPFHAFFGVALLGATEVIGATYYERLEVSWVGDLLADQRLGAMIAWGAAEASLLGVLAIVLVRWGREDRRPGHAGPSPWDAMVADLARRR</sequence>
<dbReference type="Proteomes" id="UP001231924">
    <property type="component" value="Unassembled WGS sequence"/>
</dbReference>
<feature type="transmembrane region" description="Helical" evidence="6">
    <location>
        <begin position="231"/>
        <end position="250"/>
    </location>
</feature>
<evidence type="ECO:0000256" key="4">
    <source>
        <dbReference type="ARBA" id="ARBA00022989"/>
    </source>
</evidence>
<feature type="transmembrane region" description="Helical" evidence="6">
    <location>
        <begin position="465"/>
        <end position="486"/>
    </location>
</feature>
<keyword evidence="8" id="KW-1185">Reference proteome</keyword>
<feature type="transmembrane region" description="Helical" evidence="6">
    <location>
        <begin position="17"/>
        <end position="37"/>
    </location>
</feature>
<evidence type="ECO:0000256" key="1">
    <source>
        <dbReference type="ARBA" id="ARBA00004651"/>
    </source>
</evidence>
<organism evidence="7 8">
    <name type="scientific">Actinomycetospora termitidis</name>
    <dbReference type="NCBI Taxonomy" id="3053470"/>
    <lineage>
        <taxon>Bacteria</taxon>
        <taxon>Bacillati</taxon>
        <taxon>Actinomycetota</taxon>
        <taxon>Actinomycetes</taxon>
        <taxon>Pseudonocardiales</taxon>
        <taxon>Pseudonocardiaceae</taxon>
        <taxon>Actinomycetospora</taxon>
    </lineage>
</organism>
<feature type="transmembrane region" description="Helical" evidence="6">
    <location>
        <begin position="57"/>
        <end position="79"/>
    </location>
</feature>
<evidence type="ECO:0000256" key="2">
    <source>
        <dbReference type="ARBA" id="ARBA00022475"/>
    </source>
</evidence>
<evidence type="ECO:0000256" key="3">
    <source>
        <dbReference type="ARBA" id="ARBA00022692"/>
    </source>
</evidence>
<feature type="transmembrane region" description="Helical" evidence="6">
    <location>
        <begin position="369"/>
        <end position="393"/>
    </location>
</feature>
<feature type="transmembrane region" description="Helical" evidence="6">
    <location>
        <begin position="550"/>
        <end position="569"/>
    </location>
</feature>
<evidence type="ECO:0000313" key="7">
    <source>
        <dbReference type="EMBL" id="MDL5158363.1"/>
    </source>
</evidence>
<evidence type="ECO:0000256" key="6">
    <source>
        <dbReference type="SAM" id="Phobius"/>
    </source>
</evidence>
<feature type="transmembrane region" description="Helical" evidence="6">
    <location>
        <begin position="91"/>
        <end position="116"/>
    </location>
</feature>
<keyword evidence="2" id="KW-1003">Cell membrane</keyword>
<dbReference type="InterPro" id="IPR019108">
    <property type="entry name" value="Caa3_assmbl_CtaG-rel"/>
</dbReference>
<feature type="transmembrane region" description="Helical" evidence="6">
    <location>
        <begin position="262"/>
        <end position="278"/>
    </location>
</feature>
<accession>A0ABT7MCG4</accession>
<feature type="transmembrane region" description="Helical" evidence="6">
    <location>
        <begin position="285"/>
        <end position="302"/>
    </location>
</feature>
<protein>
    <submittedName>
        <fullName evidence="7">Cytochrome c oxidase assembly protein</fullName>
    </submittedName>
</protein>
<comment type="caution">
    <text evidence="7">The sequence shown here is derived from an EMBL/GenBank/DDBJ whole genome shotgun (WGS) entry which is preliminary data.</text>
</comment>
<feature type="transmembrane region" description="Helical" evidence="6">
    <location>
        <begin position="399"/>
        <end position="421"/>
    </location>
</feature>
<dbReference type="EMBL" id="JASVWF010000004">
    <property type="protein sequence ID" value="MDL5158363.1"/>
    <property type="molecule type" value="Genomic_DNA"/>
</dbReference>
<evidence type="ECO:0000313" key="8">
    <source>
        <dbReference type="Proteomes" id="UP001231924"/>
    </source>
</evidence>
<feature type="transmembrane region" description="Helical" evidence="6">
    <location>
        <begin position="498"/>
        <end position="530"/>
    </location>
</feature>
<keyword evidence="5 6" id="KW-0472">Membrane</keyword>